<dbReference type="EMBL" id="JANPWZ010001422">
    <property type="protein sequence ID" value="KAJ3565925.1"/>
    <property type="molecule type" value="Genomic_DNA"/>
</dbReference>
<sequence length="85" mass="9096">MKKSLRSMATTQAWLTFMVVEPSNSSGCFASSPSAAESGAVREPMECGFCGVLSSIVEIVSVIPVTRLDTLAVYYDNTRPGRTTT</sequence>
<gene>
    <name evidence="1" type="ORF">NPX13_g7322</name>
</gene>
<accession>A0A9W8TKJ6</accession>
<evidence type="ECO:0000313" key="2">
    <source>
        <dbReference type="Proteomes" id="UP001148614"/>
    </source>
</evidence>
<organism evidence="1 2">
    <name type="scientific">Xylaria arbuscula</name>
    <dbReference type="NCBI Taxonomy" id="114810"/>
    <lineage>
        <taxon>Eukaryota</taxon>
        <taxon>Fungi</taxon>
        <taxon>Dikarya</taxon>
        <taxon>Ascomycota</taxon>
        <taxon>Pezizomycotina</taxon>
        <taxon>Sordariomycetes</taxon>
        <taxon>Xylariomycetidae</taxon>
        <taxon>Xylariales</taxon>
        <taxon>Xylariaceae</taxon>
        <taxon>Xylaria</taxon>
    </lineage>
</organism>
<proteinExistence type="predicted"/>
<evidence type="ECO:0000313" key="1">
    <source>
        <dbReference type="EMBL" id="KAJ3565925.1"/>
    </source>
</evidence>
<protein>
    <submittedName>
        <fullName evidence="1">Uncharacterized protein</fullName>
    </submittedName>
</protein>
<dbReference type="AlphaFoldDB" id="A0A9W8TKJ6"/>
<keyword evidence="2" id="KW-1185">Reference proteome</keyword>
<reference evidence="1" key="1">
    <citation type="submission" date="2022-07" db="EMBL/GenBank/DDBJ databases">
        <title>Genome Sequence of Xylaria arbuscula.</title>
        <authorList>
            <person name="Buettner E."/>
        </authorList>
    </citation>
    <scope>NUCLEOTIDE SEQUENCE</scope>
    <source>
        <strain evidence="1">VT107</strain>
    </source>
</reference>
<comment type="caution">
    <text evidence="1">The sequence shown here is derived from an EMBL/GenBank/DDBJ whole genome shotgun (WGS) entry which is preliminary data.</text>
</comment>
<dbReference type="Proteomes" id="UP001148614">
    <property type="component" value="Unassembled WGS sequence"/>
</dbReference>
<name>A0A9W8TKJ6_9PEZI</name>